<evidence type="ECO:0000256" key="2">
    <source>
        <dbReference type="ARBA" id="ARBA00004496"/>
    </source>
</evidence>
<evidence type="ECO:0000313" key="7">
    <source>
        <dbReference type="Proteomes" id="UP000515159"/>
    </source>
</evidence>
<sequence>MSWLGAAGIGKCSDEVFDEEANELQLAQREWTNVMEQRAKEGYRDGVDAGKEASLQEGFNQGYKQSAQLMVKSGQLRGTLNALLSWCRFLETGSAFLARISSLLDAVGWYEEKVVQRLGSASQLPQPAELLDAVQDMDLNIDTAQQEECTGSEDSMLFNKAPDPAAAPLKSSSEVVLPDSESHKMADECKSAEQNLNWLIQQTACLMEQLRLSADVIQQVQQLEN</sequence>
<evidence type="ECO:0000259" key="6">
    <source>
        <dbReference type="Pfam" id="PF09811"/>
    </source>
</evidence>
<dbReference type="RefSeq" id="XP_033780096.1">
    <property type="nucleotide sequence ID" value="XM_033924205.1"/>
</dbReference>
<dbReference type="PANTHER" id="PTHR18829:SF0">
    <property type="entry name" value="PROTEIN YAE1 HOMOLOG"/>
    <property type="match status" value="1"/>
</dbReference>
<dbReference type="GO" id="GO:0005737">
    <property type="term" value="C:cytoplasm"/>
    <property type="evidence" value="ECO:0007669"/>
    <property type="project" value="UniProtKB-SubCell"/>
</dbReference>
<protein>
    <submittedName>
        <fullName evidence="8">Protein YAE1 homolog</fullName>
    </submittedName>
</protein>
<proteinExistence type="predicted"/>
<dbReference type="KEGG" id="gsh:117350152"/>
<reference evidence="8" key="1">
    <citation type="submission" date="2025-08" db="UniProtKB">
        <authorList>
            <consortium name="RefSeq"/>
        </authorList>
    </citation>
    <scope>IDENTIFICATION</scope>
</reference>
<evidence type="ECO:0000256" key="1">
    <source>
        <dbReference type="ARBA" id="ARBA00004123"/>
    </source>
</evidence>
<dbReference type="FunCoup" id="A0A6P8PYA3">
    <property type="interactions" value="361"/>
</dbReference>
<evidence type="ECO:0000256" key="4">
    <source>
        <dbReference type="ARBA" id="ARBA00023242"/>
    </source>
</evidence>
<dbReference type="GeneID" id="117350152"/>
<dbReference type="Pfam" id="PF09811">
    <property type="entry name" value="Yae1_N"/>
    <property type="match status" value="1"/>
</dbReference>
<feature type="domain" description="Essential protein Yae1 N-terminal" evidence="6">
    <location>
        <begin position="42"/>
        <end position="80"/>
    </location>
</feature>
<dbReference type="GO" id="GO:0005634">
    <property type="term" value="C:nucleus"/>
    <property type="evidence" value="ECO:0007669"/>
    <property type="project" value="UniProtKB-SubCell"/>
</dbReference>
<feature type="region of interest" description="Disordered" evidence="5">
    <location>
        <begin position="151"/>
        <end position="178"/>
    </location>
</feature>
<keyword evidence="7" id="KW-1185">Reference proteome</keyword>
<evidence type="ECO:0000256" key="3">
    <source>
        <dbReference type="ARBA" id="ARBA00022490"/>
    </source>
</evidence>
<gene>
    <name evidence="8" type="primary">YAE1</name>
</gene>
<dbReference type="AlphaFoldDB" id="A0A6P8PYA3"/>
<keyword evidence="4" id="KW-0539">Nucleus</keyword>
<dbReference type="CTD" id="57002"/>
<dbReference type="OrthoDB" id="20086at2759"/>
<dbReference type="Proteomes" id="UP000515159">
    <property type="component" value="Chromosome 1"/>
</dbReference>
<evidence type="ECO:0000256" key="5">
    <source>
        <dbReference type="SAM" id="MobiDB-lite"/>
    </source>
</evidence>
<evidence type="ECO:0000313" key="8">
    <source>
        <dbReference type="RefSeq" id="XP_033780096.1"/>
    </source>
</evidence>
<comment type="subcellular location">
    <subcellularLocation>
        <location evidence="2">Cytoplasm</location>
    </subcellularLocation>
    <subcellularLocation>
        <location evidence="1">Nucleus</location>
    </subcellularLocation>
</comment>
<dbReference type="InParanoid" id="A0A6P8PYA3"/>
<accession>A0A6P8PYA3</accession>
<dbReference type="PANTHER" id="PTHR18829">
    <property type="entry name" value="PROTEIN YAE1 HOMOLOG"/>
    <property type="match status" value="1"/>
</dbReference>
<dbReference type="InterPro" id="IPR019191">
    <property type="entry name" value="Essential_protein_Yae1_N"/>
</dbReference>
<organism evidence="7 8">
    <name type="scientific">Geotrypetes seraphini</name>
    <name type="common">Gaboon caecilian</name>
    <name type="synonym">Caecilia seraphini</name>
    <dbReference type="NCBI Taxonomy" id="260995"/>
    <lineage>
        <taxon>Eukaryota</taxon>
        <taxon>Metazoa</taxon>
        <taxon>Chordata</taxon>
        <taxon>Craniata</taxon>
        <taxon>Vertebrata</taxon>
        <taxon>Euteleostomi</taxon>
        <taxon>Amphibia</taxon>
        <taxon>Gymnophiona</taxon>
        <taxon>Geotrypetes</taxon>
    </lineage>
</organism>
<name>A0A6P8PYA3_GEOSA</name>
<dbReference type="InterPro" id="IPR038881">
    <property type="entry name" value="Yae1-like"/>
</dbReference>
<keyword evidence="3" id="KW-0963">Cytoplasm</keyword>